<keyword evidence="3" id="KW-1185">Reference proteome</keyword>
<reference evidence="2" key="1">
    <citation type="journal article" date="2020" name="Mol. Plant Microbe Interact.">
        <title>Genome Sequence of the Biocontrol Agent Coniothyrium minitans strain Conio (IMI 134523).</title>
        <authorList>
            <person name="Patel D."/>
            <person name="Shittu T.A."/>
            <person name="Baroncelli R."/>
            <person name="Muthumeenakshi S."/>
            <person name="Osborne T.H."/>
            <person name="Janganan T.K."/>
            <person name="Sreenivasaprasad S."/>
        </authorList>
    </citation>
    <scope>NUCLEOTIDE SEQUENCE</scope>
    <source>
        <strain evidence="2">Conio</strain>
    </source>
</reference>
<protein>
    <submittedName>
        <fullName evidence="2">SMP-30/Gluconolaconase/LRE-like region</fullName>
    </submittedName>
</protein>
<dbReference type="InterPro" id="IPR013658">
    <property type="entry name" value="SGL"/>
</dbReference>
<dbReference type="Proteomes" id="UP000756921">
    <property type="component" value="Unassembled WGS sequence"/>
</dbReference>
<comment type="caution">
    <text evidence="2">The sequence shown here is derived from an EMBL/GenBank/DDBJ whole genome shotgun (WGS) entry which is preliminary data.</text>
</comment>
<dbReference type="PANTHER" id="PTHR47064:SF2">
    <property type="entry name" value="SMP-30_GLUCONOLACTONASE_LRE-LIKE REGION DOMAIN-CONTAINING PROTEIN-RELATED"/>
    <property type="match status" value="1"/>
</dbReference>
<gene>
    <name evidence="2" type="ORF">PMIN01_13207</name>
</gene>
<proteinExistence type="predicted"/>
<dbReference type="Gene3D" id="2.120.10.30">
    <property type="entry name" value="TolB, C-terminal domain"/>
    <property type="match status" value="1"/>
</dbReference>
<organism evidence="2 3">
    <name type="scientific">Paraphaeosphaeria minitans</name>
    <dbReference type="NCBI Taxonomy" id="565426"/>
    <lineage>
        <taxon>Eukaryota</taxon>
        <taxon>Fungi</taxon>
        <taxon>Dikarya</taxon>
        <taxon>Ascomycota</taxon>
        <taxon>Pezizomycotina</taxon>
        <taxon>Dothideomycetes</taxon>
        <taxon>Pleosporomycetidae</taxon>
        <taxon>Pleosporales</taxon>
        <taxon>Massarineae</taxon>
        <taxon>Didymosphaeriaceae</taxon>
        <taxon>Paraphaeosphaeria</taxon>
    </lineage>
</organism>
<feature type="domain" description="SMP-30/Gluconolactonase/LRE-like region" evidence="1">
    <location>
        <begin position="131"/>
        <end position="306"/>
    </location>
</feature>
<name>A0A9P6KJJ0_9PLEO</name>
<dbReference type="EMBL" id="WJXW01000018">
    <property type="protein sequence ID" value="KAF9728827.1"/>
    <property type="molecule type" value="Genomic_DNA"/>
</dbReference>
<dbReference type="OrthoDB" id="423498at2759"/>
<dbReference type="Pfam" id="PF08450">
    <property type="entry name" value="SGL"/>
    <property type="match status" value="1"/>
</dbReference>
<dbReference type="InterPro" id="IPR011042">
    <property type="entry name" value="6-blade_b-propeller_TolB-like"/>
</dbReference>
<dbReference type="AlphaFoldDB" id="A0A9P6KJJ0"/>
<sequence length="345" mass="37666">MMEAQNSNIQVYSNEFNEILGNAPQLTVALSEDLPLFHEACVFVPRLDAVFVTSNQFVPPGQDGKTIVISKLSRDGNGLWRREEIDAPNIPFANGGINYKCFGDGVLFCVQGSLTRDGGLMHMSAEPPFDTRIIVDNYRGYPFNSPNDVVVHSDGSIWFTDPAYGAEQGIRPEAKLANQVYRFTPEGEDVRVMADGFGKPNGICFSPDEKTVYITDSDFVRGDGNVDAKRARTIYAFDLIRRHGAPFLTSRRVFAYSDTGVPDGIKCDTDGNVYAGCGDGLNVWNPGGSLLGKVRVPGGVANFCFGRSGEIFLLNETKFWVLKMAPHIKGALLENLGIDADAESA</sequence>
<evidence type="ECO:0000259" key="1">
    <source>
        <dbReference type="Pfam" id="PF08450"/>
    </source>
</evidence>
<accession>A0A9P6KJJ0</accession>
<dbReference type="InterPro" id="IPR052988">
    <property type="entry name" value="Oryzine_lactonohydrolase"/>
</dbReference>
<dbReference type="SUPFAM" id="SSF63829">
    <property type="entry name" value="Calcium-dependent phosphotriesterase"/>
    <property type="match status" value="1"/>
</dbReference>
<dbReference type="PANTHER" id="PTHR47064">
    <property type="entry name" value="PUTATIVE (AFU_ORTHOLOGUE AFUA_1G08990)-RELATED"/>
    <property type="match status" value="1"/>
</dbReference>
<evidence type="ECO:0000313" key="2">
    <source>
        <dbReference type="EMBL" id="KAF9728827.1"/>
    </source>
</evidence>
<evidence type="ECO:0000313" key="3">
    <source>
        <dbReference type="Proteomes" id="UP000756921"/>
    </source>
</evidence>